<dbReference type="InterPro" id="IPR036180">
    <property type="entry name" value="Gelsolin-like_dom_sf"/>
</dbReference>
<evidence type="ECO:0000256" key="4">
    <source>
        <dbReference type="SAM" id="MobiDB-lite"/>
    </source>
</evidence>
<dbReference type="EMBL" id="JAVYJV010000019">
    <property type="protein sequence ID" value="KAK4346009.1"/>
    <property type="molecule type" value="Genomic_DNA"/>
</dbReference>
<dbReference type="GO" id="GO:0051014">
    <property type="term" value="P:actin filament severing"/>
    <property type="evidence" value="ECO:0007669"/>
    <property type="project" value="TreeGrafter"/>
</dbReference>
<dbReference type="SUPFAM" id="SSF82754">
    <property type="entry name" value="C-terminal, gelsolin-like domain of Sec23/24"/>
    <property type="match status" value="1"/>
</dbReference>
<dbReference type="AlphaFoldDB" id="A0AAE1R799"/>
<dbReference type="Proteomes" id="UP001291623">
    <property type="component" value="Unassembled WGS sequence"/>
</dbReference>
<feature type="region of interest" description="Disordered" evidence="4">
    <location>
        <begin position="260"/>
        <end position="320"/>
    </location>
</feature>
<dbReference type="PRINTS" id="PR00597">
    <property type="entry name" value="GELSOLIN"/>
</dbReference>
<evidence type="ECO:0000256" key="2">
    <source>
        <dbReference type="ARBA" id="ARBA00022467"/>
    </source>
</evidence>
<dbReference type="Pfam" id="PF00626">
    <property type="entry name" value="Gelsolin"/>
    <property type="match status" value="2"/>
</dbReference>
<dbReference type="InterPro" id="IPR029006">
    <property type="entry name" value="ADF-H/Gelsolin-like_dom_sf"/>
</dbReference>
<feature type="compositionally biased region" description="Low complexity" evidence="4">
    <location>
        <begin position="260"/>
        <end position="283"/>
    </location>
</feature>
<protein>
    <recommendedName>
        <fullName evidence="5">HP domain-containing protein</fullName>
    </recommendedName>
</protein>
<comment type="caution">
    <text evidence="6">The sequence shown here is derived from an EMBL/GenBank/DDBJ whole genome shotgun (WGS) entry which is preliminary data.</text>
</comment>
<dbReference type="SUPFAM" id="SSF55753">
    <property type="entry name" value="Actin depolymerizing proteins"/>
    <property type="match status" value="2"/>
</dbReference>
<dbReference type="Pfam" id="PF02209">
    <property type="entry name" value="VHP"/>
    <property type="match status" value="1"/>
</dbReference>
<evidence type="ECO:0000313" key="7">
    <source>
        <dbReference type="Proteomes" id="UP001291623"/>
    </source>
</evidence>
<dbReference type="PANTHER" id="PTHR11977:SF118">
    <property type="entry name" value="GELSOLIN-LIKE DOMAIN-CONTAINING PROTEIN"/>
    <property type="match status" value="1"/>
</dbReference>
<sequence>MAAQLTSTMCNSLKGRPVLGRVYQGKEPPQFVAIFQPMLVLKGGLSSGYKNYIEENGLNDETYASDTVALIRISGTSSHNNKAIQVDVAATSLNTYECLLLQSSSSVFIWHGKQSTHEQQQLAAKVVEFLKIEEIYNFSQDDLLTEDVMLLNTHAEVFVWIGQSADSNEKQSAFEIGQAHGNSFQKKVMILFGFGHASENHRTNQDGPTQRASALAAINSAFSSSSTAKACSVPKPTGASQSSQRAAAVAALSTVLTAEMKQSTSRGSSLQSSRSPSISPPGGAKNAQFKESEEPSEHQESEVVDPAETNEEDSELKPPEEVFSYEQLKAKSENPAAGIDTKRREAYLSDEEFESVLGMTKEAFYRMPKWKQDVHKKKTNLENNADEKSENIYEIKILPWTVTVVT</sequence>
<accession>A0AAE1R799</accession>
<comment type="similarity">
    <text evidence="1">Belongs to the villin/gelsolin family.</text>
</comment>
<dbReference type="PANTHER" id="PTHR11977">
    <property type="entry name" value="VILLIN"/>
    <property type="match status" value="1"/>
</dbReference>
<name>A0AAE1R799_9SOLA</name>
<feature type="compositionally biased region" description="Basic and acidic residues" evidence="4">
    <location>
        <begin position="288"/>
        <end position="301"/>
    </location>
</feature>
<organism evidence="6 7">
    <name type="scientific">Anisodus tanguticus</name>
    <dbReference type="NCBI Taxonomy" id="243964"/>
    <lineage>
        <taxon>Eukaryota</taxon>
        <taxon>Viridiplantae</taxon>
        <taxon>Streptophyta</taxon>
        <taxon>Embryophyta</taxon>
        <taxon>Tracheophyta</taxon>
        <taxon>Spermatophyta</taxon>
        <taxon>Magnoliopsida</taxon>
        <taxon>eudicotyledons</taxon>
        <taxon>Gunneridae</taxon>
        <taxon>Pentapetalae</taxon>
        <taxon>asterids</taxon>
        <taxon>lamiids</taxon>
        <taxon>Solanales</taxon>
        <taxon>Solanaceae</taxon>
        <taxon>Solanoideae</taxon>
        <taxon>Hyoscyameae</taxon>
        <taxon>Anisodus</taxon>
    </lineage>
</organism>
<keyword evidence="3" id="KW-0009">Actin-binding</keyword>
<evidence type="ECO:0000256" key="3">
    <source>
        <dbReference type="ARBA" id="ARBA00023203"/>
    </source>
</evidence>
<dbReference type="SMART" id="SM00153">
    <property type="entry name" value="VHP"/>
    <property type="match status" value="1"/>
</dbReference>
<dbReference type="Gene3D" id="3.40.20.10">
    <property type="entry name" value="Severin"/>
    <property type="match status" value="3"/>
</dbReference>
<dbReference type="InterPro" id="IPR003128">
    <property type="entry name" value="Villin_headpiece"/>
</dbReference>
<evidence type="ECO:0000259" key="5">
    <source>
        <dbReference type="PROSITE" id="PS51089"/>
    </source>
</evidence>
<dbReference type="InterPro" id="IPR007123">
    <property type="entry name" value="Gelsolin-like_dom"/>
</dbReference>
<feature type="domain" description="HP" evidence="5">
    <location>
        <begin position="317"/>
        <end position="382"/>
    </location>
</feature>
<dbReference type="InterPro" id="IPR036886">
    <property type="entry name" value="Villin_headpiece_dom_sf"/>
</dbReference>
<keyword evidence="2" id="KW-0117">Actin capping</keyword>
<dbReference type="GO" id="GO:0051015">
    <property type="term" value="F:actin filament binding"/>
    <property type="evidence" value="ECO:0007669"/>
    <property type="project" value="InterPro"/>
</dbReference>
<evidence type="ECO:0000256" key="1">
    <source>
        <dbReference type="ARBA" id="ARBA00008418"/>
    </source>
</evidence>
<feature type="compositionally biased region" description="Acidic residues" evidence="4">
    <location>
        <begin position="302"/>
        <end position="314"/>
    </location>
</feature>
<dbReference type="GO" id="GO:0051693">
    <property type="term" value="P:actin filament capping"/>
    <property type="evidence" value="ECO:0007669"/>
    <property type="project" value="UniProtKB-KW"/>
</dbReference>
<dbReference type="GO" id="GO:0007015">
    <property type="term" value="P:actin filament organization"/>
    <property type="evidence" value="ECO:0007669"/>
    <property type="project" value="UniProtKB-ARBA"/>
</dbReference>
<dbReference type="Gene3D" id="1.10.950.10">
    <property type="entry name" value="Villin headpiece domain"/>
    <property type="match status" value="1"/>
</dbReference>
<evidence type="ECO:0000313" key="6">
    <source>
        <dbReference type="EMBL" id="KAK4346009.1"/>
    </source>
</evidence>
<proteinExistence type="inferred from homology"/>
<dbReference type="PROSITE" id="PS51089">
    <property type="entry name" value="HP"/>
    <property type="match status" value="1"/>
</dbReference>
<dbReference type="SUPFAM" id="SSF47050">
    <property type="entry name" value="VHP, Villin headpiece domain"/>
    <property type="match status" value="1"/>
</dbReference>
<keyword evidence="7" id="KW-1185">Reference proteome</keyword>
<reference evidence="6" key="1">
    <citation type="submission" date="2023-12" db="EMBL/GenBank/DDBJ databases">
        <title>Genome assembly of Anisodus tanguticus.</title>
        <authorList>
            <person name="Wang Y.-J."/>
        </authorList>
    </citation>
    <scope>NUCLEOTIDE SEQUENCE</scope>
    <source>
        <strain evidence="6">KB-2021</strain>
        <tissue evidence="6">Leaf</tissue>
    </source>
</reference>
<gene>
    <name evidence="6" type="ORF">RND71_036185</name>
</gene>
<dbReference type="InterPro" id="IPR007122">
    <property type="entry name" value="Villin/Gelsolin"/>
</dbReference>